<evidence type="ECO:0000313" key="3">
    <source>
        <dbReference type="Proteomes" id="UP000219182"/>
    </source>
</evidence>
<dbReference type="EMBL" id="NWQG01000053">
    <property type="protein sequence ID" value="PDQ21115.1"/>
    <property type="molecule type" value="Genomic_DNA"/>
</dbReference>
<protein>
    <recommendedName>
        <fullName evidence="1">Immunity MXAN-0049 protein domain-containing protein</fullName>
    </recommendedName>
</protein>
<evidence type="ECO:0000313" key="2">
    <source>
        <dbReference type="EMBL" id="PDQ21115.1"/>
    </source>
</evidence>
<keyword evidence="3" id="KW-1185">Reference proteome</keyword>
<dbReference type="Proteomes" id="UP000219182">
    <property type="component" value="Unassembled WGS sequence"/>
</dbReference>
<dbReference type="Pfam" id="PF07791">
    <property type="entry name" value="Imm11"/>
    <property type="match status" value="1"/>
</dbReference>
<dbReference type="RefSeq" id="WP_097573597.1">
    <property type="nucleotide sequence ID" value="NZ_NWQG01000053.1"/>
</dbReference>
<gene>
    <name evidence="2" type="ORF">CN311_10715</name>
</gene>
<dbReference type="InterPro" id="IPR012433">
    <property type="entry name" value="Imm11"/>
</dbReference>
<dbReference type="AlphaFoldDB" id="A0A2A6FHA5"/>
<evidence type="ECO:0000259" key="1">
    <source>
        <dbReference type="Pfam" id="PF07791"/>
    </source>
</evidence>
<name>A0A2A6FHA5_9HYPH</name>
<organism evidence="2 3">
    <name type="scientific">Mesorhizobium sanjuanii</name>
    <dbReference type="NCBI Taxonomy" id="2037900"/>
    <lineage>
        <taxon>Bacteria</taxon>
        <taxon>Pseudomonadati</taxon>
        <taxon>Pseudomonadota</taxon>
        <taxon>Alphaproteobacteria</taxon>
        <taxon>Hyphomicrobiales</taxon>
        <taxon>Phyllobacteriaceae</taxon>
        <taxon>Mesorhizobium</taxon>
    </lineage>
</organism>
<accession>A0A2A6FHA5</accession>
<sequence>MPATIFQFQVVEGQDWIAPVDSEQFERFFDLDGTAIVDWQPPLMRLVQQEADTAQYSDFPWLGEHAPVLREPALQALGDTLRRYGQILSLRGERAWLLNVTRVLADALDEEKSGIVRFDDGSILTVEHYRFRPDAINGVEVFKLPFRGSPVFVNDVFVERVRRSNLKGVAFEPLWSG</sequence>
<comment type="caution">
    <text evidence="2">The sequence shown here is derived from an EMBL/GenBank/DDBJ whole genome shotgun (WGS) entry which is preliminary data.</text>
</comment>
<proteinExistence type="predicted"/>
<reference evidence="2 3" key="1">
    <citation type="submission" date="2017-09" db="EMBL/GenBank/DDBJ databases">
        <title>Mesorhizobum sanjuanii sp. nov. isolated from nodules of Lotus tenuis in saline-alkaline lowlands of Flooding Pampa.</title>
        <authorList>
            <person name="Sannazzaro A.I."/>
            <person name="Torres Tejerizo G.A."/>
            <person name="Fontana F."/>
            <person name="Cumpa Velazquez L.M."/>
            <person name="Hansen L."/>
            <person name="Pistorio M."/>
            <person name="Estrella M.J."/>
        </authorList>
    </citation>
    <scope>NUCLEOTIDE SEQUENCE [LARGE SCALE GENOMIC DNA]</scope>
    <source>
        <strain evidence="2 3">BSA136</strain>
    </source>
</reference>
<feature type="domain" description="Immunity MXAN-0049 protein" evidence="1">
    <location>
        <begin position="91"/>
        <end position="173"/>
    </location>
</feature>